<dbReference type="AlphaFoldDB" id="A0A225UKL3"/>
<evidence type="ECO:0000313" key="3">
    <source>
        <dbReference type="Proteomes" id="UP000198211"/>
    </source>
</evidence>
<evidence type="ECO:0000259" key="1">
    <source>
        <dbReference type="Pfam" id="PF25597"/>
    </source>
</evidence>
<name>A0A225UKL3_9STRA</name>
<evidence type="ECO:0000313" key="2">
    <source>
        <dbReference type="EMBL" id="OWY93498.1"/>
    </source>
</evidence>
<organism evidence="2 3">
    <name type="scientific">Phytophthora megakarya</name>
    <dbReference type="NCBI Taxonomy" id="4795"/>
    <lineage>
        <taxon>Eukaryota</taxon>
        <taxon>Sar</taxon>
        <taxon>Stramenopiles</taxon>
        <taxon>Oomycota</taxon>
        <taxon>Peronosporomycetes</taxon>
        <taxon>Peronosporales</taxon>
        <taxon>Peronosporaceae</taxon>
        <taxon>Phytophthora</taxon>
    </lineage>
</organism>
<dbReference type="Proteomes" id="UP000198211">
    <property type="component" value="Unassembled WGS sequence"/>
</dbReference>
<gene>
    <name evidence="2" type="ORF">PHMEG_00037090</name>
</gene>
<dbReference type="EMBL" id="NBNE01015973">
    <property type="protein sequence ID" value="OWY93498.1"/>
    <property type="molecule type" value="Genomic_DNA"/>
</dbReference>
<accession>A0A225UKL3</accession>
<keyword evidence="3" id="KW-1185">Reference proteome</keyword>
<dbReference type="OrthoDB" id="109980at2759"/>
<feature type="domain" description="Retroviral polymerase SH3-like" evidence="1">
    <location>
        <begin position="43"/>
        <end position="78"/>
    </location>
</feature>
<protein>
    <submittedName>
        <fullName evidence="2">Integrase, catalytic core protein</fullName>
    </submittedName>
</protein>
<reference evidence="3" key="1">
    <citation type="submission" date="2017-03" db="EMBL/GenBank/DDBJ databases">
        <title>Phytopthora megakarya and P. palmivora, two closely related causual agents of cacao black pod achieved similar genome size and gene model numbers by different mechanisms.</title>
        <authorList>
            <person name="Ali S."/>
            <person name="Shao J."/>
            <person name="Larry D.J."/>
            <person name="Kronmiller B."/>
            <person name="Shen D."/>
            <person name="Strem M.D."/>
            <person name="Melnick R.L."/>
            <person name="Guiltinan M.J."/>
            <person name="Tyler B.M."/>
            <person name="Meinhardt L.W."/>
            <person name="Bailey B.A."/>
        </authorList>
    </citation>
    <scope>NUCLEOTIDE SEQUENCE [LARGE SCALE GENOMIC DNA]</scope>
    <source>
        <strain evidence="3">zdho120</strain>
    </source>
</reference>
<proteinExistence type="predicted"/>
<sequence length="78" mass="8938">MSLSRFAWCILYEGCFSVRGVFHRRCLYGNAPNEKELPVWGSVSFAHVPVVLRKDKKLSARAVKCRFLGISDETKGYR</sequence>
<comment type="caution">
    <text evidence="2">The sequence shown here is derived from an EMBL/GenBank/DDBJ whole genome shotgun (WGS) entry which is preliminary data.</text>
</comment>
<dbReference type="Pfam" id="PF25597">
    <property type="entry name" value="SH3_retrovirus"/>
    <property type="match status" value="1"/>
</dbReference>
<dbReference type="InterPro" id="IPR057670">
    <property type="entry name" value="SH3_retrovirus"/>
</dbReference>